<dbReference type="Proteomes" id="UP000076643">
    <property type="component" value="Unassembled WGS sequence"/>
</dbReference>
<evidence type="ECO:0000313" key="2">
    <source>
        <dbReference type="Proteomes" id="UP000076643"/>
    </source>
</evidence>
<protein>
    <submittedName>
        <fullName evidence="1">Uncharacterized protein</fullName>
    </submittedName>
</protein>
<accession>A0A166YA69</accession>
<name>A0A166YA69_9GAMM</name>
<dbReference type="AlphaFoldDB" id="A0A166YA69"/>
<keyword evidence="2" id="KW-1185">Reference proteome</keyword>
<dbReference type="EMBL" id="AUYB01000085">
    <property type="protein sequence ID" value="KZN42053.1"/>
    <property type="molecule type" value="Genomic_DNA"/>
</dbReference>
<evidence type="ECO:0000313" key="1">
    <source>
        <dbReference type="EMBL" id="KZN42053.1"/>
    </source>
</evidence>
<reference evidence="1 2" key="1">
    <citation type="submission" date="2013-07" db="EMBL/GenBank/DDBJ databases">
        <title>Comparative Genomic and Metabolomic Analysis of Twelve Strains of Pseudoalteromonas luteoviolacea.</title>
        <authorList>
            <person name="Vynne N.G."/>
            <person name="Mansson M."/>
            <person name="Gram L."/>
        </authorList>
    </citation>
    <scope>NUCLEOTIDE SEQUENCE [LARGE SCALE GENOMIC DNA]</scope>
    <source>
        <strain evidence="1 2">DSM 6061</strain>
    </source>
</reference>
<sequence>MFLFFITFKTSLYLPLLSEQIHIIKNQKNE</sequence>
<organism evidence="1 2">
    <name type="scientific">Pseudoalteromonas luteoviolacea DSM 6061</name>
    <dbReference type="NCBI Taxonomy" id="1365250"/>
    <lineage>
        <taxon>Bacteria</taxon>
        <taxon>Pseudomonadati</taxon>
        <taxon>Pseudomonadota</taxon>
        <taxon>Gammaproteobacteria</taxon>
        <taxon>Alteromonadales</taxon>
        <taxon>Pseudoalteromonadaceae</taxon>
        <taxon>Pseudoalteromonas</taxon>
    </lineage>
</organism>
<gene>
    <name evidence="1" type="ORF">N475_10285</name>
</gene>
<comment type="caution">
    <text evidence="1">The sequence shown here is derived from an EMBL/GenBank/DDBJ whole genome shotgun (WGS) entry which is preliminary data.</text>
</comment>
<proteinExistence type="predicted"/>
<dbReference type="PATRIC" id="fig|1365250.3.peg.1127"/>